<dbReference type="Proteomes" id="UP001241377">
    <property type="component" value="Unassembled WGS sequence"/>
</dbReference>
<accession>A0ACC2VQE6</accession>
<name>A0ACC2VQE6_9TREE</name>
<keyword evidence="2" id="KW-1185">Reference proteome</keyword>
<gene>
    <name evidence="1" type="ORF">QFC19_005054</name>
</gene>
<reference evidence="1" key="1">
    <citation type="submission" date="2023-04" db="EMBL/GenBank/DDBJ databases">
        <title>Draft Genome sequencing of Naganishia species isolated from polar environments using Oxford Nanopore Technology.</title>
        <authorList>
            <person name="Leo P."/>
            <person name="Venkateswaran K."/>
        </authorList>
    </citation>
    <scope>NUCLEOTIDE SEQUENCE</scope>
    <source>
        <strain evidence="1">MNA-CCFEE 5261</strain>
    </source>
</reference>
<comment type="caution">
    <text evidence="1">The sequence shown here is derived from an EMBL/GenBank/DDBJ whole genome shotgun (WGS) entry which is preliminary data.</text>
</comment>
<protein>
    <submittedName>
        <fullName evidence="1">Uncharacterized protein</fullName>
    </submittedName>
</protein>
<proteinExistence type="predicted"/>
<evidence type="ECO:0000313" key="1">
    <source>
        <dbReference type="EMBL" id="KAJ9101557.1"/>
    </source>
</evidence>
<dbReference type="EMBL" id="JASBWR010000056">
    <property type="protein sequence ID" value="KAJ9101557.1"/>
    <property type="molecule type" value="Genomic_DNA"/>
</dbReference>
<evidence type="ECO:0000313" key="2">
    <source>
        <dbReference type="Proteomes" id="UP001241377"/>
    </source>
</evidence>
<organism evidence="1 2">
    <name type="scientific">Naganishia cerealis</name>
    <dbReference type="NCBI Taxonomy" id="610337"/>
    <lineage>
        <taxon>Eukaryota</taxon>
        <taxon>Fungi</taxon>
        <taxon>Dikarya</taxon>
        <taxon>Basidiomycota</taxon>
        <taxon>Agaricomycotina</taxon>
        <taxon>Tremellomycetes</taxon>
        <taxon>Filobasidiales</taxon>
        <taxon>Filobasidiaceae</taxon>
        <taxon>Naganishia</taxon>
    </lineage>
</organism>
<sequence>MGLLAIVGAVTSRVPLVLRAAGWVGSSRSESSDEISLISEDGETSDDYESANSSPQARQLVHNRLLSNRNSGGIEGIPEENGCCRRYSGENGSVDGSVDGSVEGSINGHISSHVDRYLSDQNKKFDDLIYKNLNAVLVQSGHNEEKEAETSTFRKSVSRVVSSGMGGLAGRIRFFGHKKDVDIAEATTPPEEAQEFVSPALNSAMTFDSFLDSLDYDTKIQLLKMLRRDLGLTNDDELERLVLNENDIEKLTSMHKFETTGPVIDKIQLFVLILIKLMFIGLKLMIPISYLIYTKFVENQLFLFNNKNFNKLLLVCIKVMRTLEHKLNDEKIQPYQYGYDRTQALEKDIKFTQAQQNLDELYDEMTLNATSFFNQHMDMAERSSWTRSVFGYMVSKYLGAAKTQQPPPPTKPLHASPPLHNDPKFSKYFATPPSTSNGAPSSPGLGSRSLPGSSVNLNSLSVMELAQQFANELI</sequence>